<reference evidence="1 2" key="1">
    <citation type="submission" date="2024-09" db="EMBL/GenBank/DDBJ databases">
        <title>Chromosome-scale assembly of Riccia sorocarpa.</title>
        <authorList>
            <person name="Paukszto L."/>
        </authorList>
    </citation>
    <scope>NUCLEOTIDE SEQUENCE [LARGE SCALE GENOMIC DNA]</scope>
    <source>
        <strain evidence="1">LP-2024</strain>
        <tissue evidence="1">Aerial parts of the thallus</tissue>
    </source>
</reference>
<dbReference type="EMBL" id="JBJQOH010000006">
    <property type="protein sequence ID" value="KAL3684494.1"/>
    <property type="molecule type" value="Genomic_DNA"/>
</dbReference>
<name>A0ABD3H1Q8_9MARC</name>
<accession>A0ABD3H1Q8</accession>
<protein>
    <submittedName>
        <fullName evidence="1">Uncharacterized protein</fullName>
    </submittedName>
</protein>
<comment type="caution">
    <text evidence="1">The sequence shown here is derived from an EMBL/GenBank/DDBJ whole genome shotgun (WGS) entry which is preliminary data.</text>
</comment>
<evidence type="ECO:0000313" key="1">
    <source>
        <dbReference type="EMBL" id="KAL3684494.1"/>
    </source>
</evidence>
<organism evidence="1 2">
    <name type="scientific">Riccia sorocarpa</name>
    <dbReference type="NCBI Taxonomy" id="122646"/>
    <lineage>
        <taxon>Eukaryota</taxon>
        <taxon>Viridiplantae</taxon>
        <taxon>Streptophyta</taxon>
        <taxon>Embryophyta</taxon>
        <taxon>Marchantiophyta</taxon>
        <taxon>Marchantiopsida</taxon>
        <taxon>Marchantiidae</taxon>
        <taxon>Marchantiales</taxon>
        <taxon>Ricciaceae</taxon>
        <taxon>Riccia</taxon>
    </lineage>
</organism>
<sequence>MYSLCVTLDCFLQDGLGGMNKNALEREQRKGIRGHKLENAADAVQFLTTKFELDRELAYGHHQNARRFFWEDYTGKWKLESIHPIKPQDVIAYADEIGSGVSQGVDWGEGSVADLIEIGDFFAVEAEVPNEFNADFWILQCTKPMYQLSKDHTDAYKCTFYAGDFALKGK</sequence>
<dbReference type="AlphaFoldDB" id="A0ABD3H1Q8"/>
<evidence type="ECO:0000313" key="2">
    <source>
        <dbReference type="Proteomes" id="UP001633002"/>
    </source>
</evidence>
<proteinExistence type="predicted"/>
<dbReference type="Proteomes" id="UP001633002">
    <property type="component" value="Unassembled WGS sequence"/>
</dbReference>
<gene>
    <name evidence="1" type="ORF">R1sor_002516</name>
</gene>
<keyword evidence="2" id="KW-1185">Reference proteome</keyword>